<keyword evidence="5 8" id="KW-0067">ATP-binding</keyword>
<sequence>MMSDVKVVTIDGPSGSGKGTLARRLANRLGFHLLDSGALYRLTALAAQKAGIALDAPEVAALAESLNVRFDADGAAYLDDVCVDDVLRTEQTGAMASQIAARPDVRTALLARQKAFAVAPGLIADGRDMGTVVFPDAPAKLFLDASAEIRANRRYKQLIERGLSANLSALVDEIRIRDDRDRNRAVAPLRPATDALVIDSSDIAIEAVEAQMLEYLRARGIC</sequence>
<dbReference type="Proteomes" id="UP000078596">
    <property type="component" value="Chromosome"/>
</dbReference>
<evidence type="ECO:0000256" key="6">
    <source>
        <dbReference type="ARBA" id="ARBA00047615"/>
    </source>
</evidence>
<keyword evidence="4 8" id="KW-0418">Kinase</keyword>
<proteinExistence type="inferred from homology"/>
<dbReference type="InterPro" id="IPR027417">
    <property type="entry name" value="P-loop_NTPase"/>
</dbReference>
<keyword evidence="11" id="KW-1185">Reference proteome</keyword>
<reference evidence="10 11" key="1">
    <citation type="submission" date="2016-06" db="EMBL/GenBank/DDBJ databases">
        <title>Insight into the functional genes involving in sulfur oxidation in Pearl River water.</title>
        <authorList>
            <person name="Luo J."/>
            <person name="Tan X."/>
            <person name="Lin W."/>
        </authorList>
    </citation>
    <scope>NUCLEOTIDE SEQUENCE [LARGE SCALE GENOMIC DNA]</scope>
    <source>
        <strain evidence="10 11">LS2</strain>
    </source>
</reference>
<evidence type="ECO:0000256" key="5">
    <source>
        <dbReference type="ARBA" id="ARBA00022840"/>
    </source>
</evidence>
<evidence type="ECO:0000313" key="10">
    <source>
        <dbReference type="EMBL" id="ANJ66758.1"/>
    </source>
</evidence>
<accession>A0A191ZFW3</accession>
<keyword evidence="2 8" id="KW-0808">Transferase</keyword>
<evidence type="ECO:0000256" key="7">
    <source>
        <dbReference type="ARBA" id="ARBA00048478"/>
    </source>
</evidence>
<dbReference type="InterPro" id="IPR003136">
    <property type="entry name" value="Cytidylate_kin"/>
</dbReference>
<evidence type="ECO:0000256" key="3">
    <source>
        <dbReference type="ARBA" id="ARBA00022741"/>
    </source>
</evidence>
<name>A0A191ZFW3_9GAMM</name>
<dbReference type="EC" id="2.7.4.25" evidence="8"/>
<protein>
    <recommendedName>
        <fullName evidence="8">Cytidylate kinase</fullName>
        <shortName evidence="8">CK</shortName>
        <ecNumber evidence="8">2.7.4.25</ecNumber>
    </recommendedName>
    <alternativeName>
        <fullName evidence="8">Cytidine monophosphate kinase</fullName>
        <shortName evidence="8">CMP kinase</shortName>
    </alternativeName>
</protein>
<comment type="similarity">
    <text evidence="1 8">Belongs to the cytidylate kinase family. Type 1 subfamily.</text>
</comment>
<feature type="binding site" evidence="8">
    <location>
        <begin position="12"/>
        <end position="20"/>
    </location>
    <ligand>
        <name>ATP</name>
        <dbReference type="ChEBI" id="CHEBI:30616"/>
    </ligand>
</feature>
<evidence type="ECO:0000256" key="1">
    <source>
        <dbReference type="ARBA" id="ARBA00009427"/>
    </source>
</evidence>
<evidence type="ECO:0000256" key="2">
    <source>
        <dbReference type="ARBA" id="ARBA00022679"/>
    </source>
</evidence>
<evidence type="ECO:0000256" key="8">
    <source>
        <dbReference type="HAMAP-Rule" id="MF_00238"/>
    </source>
</evidence>
<dbReference type="STRING" id="1860122.A9404_04640"/>
<dbReference type="InterPro" id="IPR011994">
    <property type="entry name" value="Cytidylate_kinase_dom"/>
</dbReference>
<keyword evidence="8" id="KW-0963">Cytoplasm</keyword>
<dbReference type="SUPFAM" id="SSF52540">
    <property type="entry name" value="P-loop containing nucleoside triphosphate hydrolases"/>
    <property type="match status" value="1"/>
</dbReference>
<feature type="domain" description="Cytidylate kinase" evidence="9">
    <location>
        <begin position="8"/>
        <end position="217"/>
    </location>
</feature>
<comment type="subcellular location">
    <subcellularLocation>
        <location evidence="8">Cytoplasm</location>
    </subcellularLocation>
</comment>
<dbReference type="RefSeq" id="WP_066099120.1">
    <property type="nucleotide sequence ID" value="NZ_CP016027.1"/>
</dbReference>
<organism evidence="10 11">
    <name type="scientific">Halothiobacillus diazotrophicus</name>
    <dbReference type="NCBI Taxonomy" id="1860122"/>
    <lineage>
        <taxon>Bacteria</taxon>
        <taxon>Pseudomonadati</taxon>
        <taxon>Pseudomonadota</taxon>
        <taxon>Gammaproteobacteria</taxon>
        <taxon>Chromatiales</taxon>
        <taxon>Halothiobacillaceae</taxon>
        <taxon>Halothiobacillus</taxon>
    </lineage>
</organism>
<evidence type="ECO:0000313" key="11">
    <source>
        <dbReference type="Proteomes" id="UP000078596"/>
    </source>
</evidence>
<dbReference type="GO" id="GO:0006220">
    <property type="term" value="P:pyrimidine nucleotide metabolic process"/>
    <property type="evidence" value="ECO:0007669"/>
    <property type="project" value="UniProtKB-UniRule"/>
</dbReference>
<comment type="catalytic activity">
    <reaction evidence="7 8">
        <text>CMP + ATP = CDP + ADP</text>
        <dbReference type="Rhea" id="RHEA:11600"/>
        <dbReference type="ChEBI" id="CHEBI:30616"/>
        <dbReference type="ChEBI" id="CHEBI:58069"/>
        <dbReference type="ChEBI" id="CHEBI:60377"/>
        <dbReference type="ChEBI" id="CHEBI:456216"/>
        <dbReference type="EC" id="2.7.4.25"/>
    </reaction>
</comment>
<evidence type="ECO:0000259" key="9">
    <source>
        <dbReference type="Pfam" id="PF02224"/>
    </source>
</evidence>
<dbReference type="GO" id="GO:0036430">
    <property type="term" value="F:CMP kinase activity"/>
    <property type="evidence" value="ECO:0007669"/>
    <property type="project" value="RHEA"/>
</dbReference>
<dbReference type="AlphaFoldDB" id="A0A191ZFW3"/>
<dbReference type="GO" id="GO:0036431">
    <property type="term" value="F:dCMP kinase activity"/>
    <property type="evidence" value="ECO:0007669"/>
    <property type="project" value="InterPro"/>
</dbReference>
<dbReference type="NCBIfam" id="TIGR00017">
    <property type="entry name" value="cmk"/>
    <property type="match status" value="1"/>
</dbReference>
<evidence type="ECO:0000256" key="4">
    <source>
        <dbReference type="ARBA" id="ARBA00022777"/>
    </source>
</evidence>
<gene>
    <name evidence="8" type="primary">cmk</name>
    <name evidence="10" type="ORF">A9404_04640</name>
</gene>
<keyword evidence="3 8" id="KW-0547">Nucleotide-binding</keyword>
<dbReference type="Pfam" id="PF02224">
    <property type="entry name" value="Cytidylate_kin"/>
    <property type="match status" value="1"/>
</dbReference>
<comment type="catalytic activity">
    <reaction evidence="6 8">
        <text>dCMP + ATP = dCDP + ADP</text>
        <dbReference type="Rhea" id="RHEA:25094"/>
        <dbReference type="ChEBI" id="CHEBI:30616"/>
        <dbReference type="ChEBI" id="CHEBI:57566"/>
        <dbReference type="ChEBI" id="CHEBI:58593"/>
        <dbReference type="ChEBI" id="CHEBI:456216"/>
        <dbReference type="EC" id="2.7.4.25"/>
    </reaction>
</comment>
<dbReference type="GO" id="GO:0005524">
    <property type="term" value="F:ATP binding"/>
    <property type="evidence" value="ECO:0007669"/>
    <property type="project" value="UniProtKB-UniRule"/>
</dbReference>
<dbReference type="EMBL" id="CP016027">
    <property type="protein sequence ID" value="ANJ66758.1"/>
    <property type="molecule type" value="Genomic_DNA"/>
</dbReference>
<dbReference type="GO" id="GO:0005737">
    <property type="term" value="C:cytoplasm"/>
    <property type="evidence" value="ECO:0007669"/>
    <property type="project" value="UniProtKB-SubCell"/>
</dbReference>
<dbReference type="CDD" id="cd02020">
    <property type="entry name" value="CMPK"/>
    <property type="match status" value="1"/>
</dbReference>
<dbReference type="Gene3D" id="3.40.50.300">
    <property type="entry name" value="P-loop containing nucleotide triphosphate hydrolases"/>
    <property type="match status" value="1"/>
</dbReference>
<dbReference type="HAMAP" id="MF_00238">
    <property type="entry name" value="Cytidyl_kinase_type1"/>
    <property type="match status" value="1"/>
</dbReference>
<dbReference type="KEGG" id="haz:A9404_04640"/>